<evidence type="ECO:0008006" key="3">
    <source>
        <dbReference type="Google" id="ProtNLM"/>
    </source>
</evidence>
<dbReference type="AlphaFoldDB" id="Q9RUA7"/>
<gene>
    <name evidence="1" type="ordered locus">DR_1484</name>
</gene>
<dbReference type="InParanoid" id="Q9RUA7"/>
<dbReference type="GeneID" id="69517723"/>
<dbReference type="Proteomes" id="UP000002524">
    <property type="component" value="Chromosome 1"/>
</dbReference>
<dbReference type="KEGG" id="dra:DR_1484"/>
<name>Q9RUA7_DEIRA</name>
<dbReference type="PATRIC" id="fig|243230.17.peg.1685"/>
<dbReference type="STRING" id="243230.DR_1484"/>
<protein>
    <recommendedName>
        <fullName evidence="3">Lipoprotein</fullName>
    </recommendedName>
</protein>
<dbReference type="EnsemblBacteria" id="AAF11062">
    <property type="protein sequence ID" value="AAF11062"/>
    <property type="gene ID" value="DR_1484"/>
</dbReference>
<dbReference type="PIR" id="H75388">
    <property type="entry name" value="H75388"/>
</dbReference>
<dbReference type="PaxDb" id="243230-DR_1484"/>
<dbReference type="RefSeq" id="WP_010888123.1">
    <property type="nucleotide sequence ID" value="NC_001263.1"/>
</dbReference>
<reference evidence="1 2" key="1">
    <citation type="journal article" date="1999" name="Science">
        <title>Genome sequence of the radioresistant bacterium Deinococcus radiodurans R1.</title>
        <authorList>
            <person name="White O."/>
            <person name="Eisen J.A."/>
            <person name="Heidelberg J.F."/>
            <person name="Hickey E.K."/>
            <person name="Peterson J.D."/>
            <person name="Dodson R.J."/>
            <person name="Haft D.H."/>
            <person name="Gwinn M.L."/>
            <person name="Nelson W.C."/>
            <person name="Richardson D.L."/>
            <person name="Moffat K.S."/>
            <person name="Qin H."/>
            <person name="Jiang L."/>
            <person name="Pamphile W."/>
            <person name="Crosby M."/>
            <person name="Shen M."/>
            <person name="Vamathevan J.J."/>
            <person name="Lam P."/>
            <person name="McDonald L."/>
            <person name="Utterback T."/>
            <person name="Zalewski C."/>
            <person name="Makarova K.S."/>
            <person name="Aravind L."/>
            <person name="Daly M.J."/>
            <person name="Minton K.W."/>
            <person name="Fleischmann R.D."/>
            <person name="Ketchum K.A."/>
            <person name="Nelson K.E."/>
            <person name="Salzberg S."/>
            <person name="Smith H.O."/>
            <person name="Venter J.C."/>
            <person name="Fraser C.M."/>
        </authorList>
    </citation>
    <scope>NUCLEOTIDE SEQUENCE [LARGE SCALE GENOMIC DNA]</scope>
    <source>
        <strain evidence="2">ATCC 13939 / DSM 20539 / JCM 16871 / LMG 4051 / NBRC 15346 / NCIMB 9279 / R1 / VKM B-1422</strain>
    </source>
</reference>
<evidence type="ECO:0000313" key="2">
    <source>
        <dbReference type="Proteomes" id="UP000002524"/>
    </source>
</evidence>
<evidence type="ECO:0000313" key="1">
    <source>
        <dbReference type="EMBL" id="AAF11062.1"/>
    </source>
</evidence>
<proteinExistence type="predicted"/>
<dbReference type="OrthoDB" id="74135at2"/>
<dbReference type="PROSITE" id="PS51257">
    <property type="entry name" value="PROKAR_LIPOPROTEIN"/>
    <property type="match status" value="1"/>
</dbReference>
<organism evidence="1 2">
    <name type="scientific">Deinococcus radiodurans (strain ATCC 13939 / DSM 20539 / JCM 16871 / CCUG 27074 / LMG 4051 / NBRC 15346 / NCIMB 9279 / VKM B-1422 / R1)</name>
    <dbReference type="NCBI Taxonomy" id="243230"/>
    <lineage>
        <taxon>Bacteria</taxon>
        <taxon>Thermotogati</taxon>
        <taxon>Deinococcota</taxon>
        <taxon>Deinococci</taxon>
        <taxon>Deinococcales</taxon>
        <taxon>Deinococcaceae</taxon>
        <taxon>Deinococcus</taxon>
    </lineage>
</organism>
<keyword evidence="2" id="KW-1185">Reference proteome</keyword>
<accession>Q9RUA7</accession>
<dbReference type="HOGENOM" id="CLU_139039_0_0_0"/>
<sequence>MRLIYLQGMSPFARRAALLLTLPVLTGCTLGAKITPLTALEKQVNGLYEGVGSGPTGRVPYRLVLTVQPRGQQVSGVLTNLESRKAYALSGSYQAAGDALTLDTALFEKGEQHRGNLRGELKDGELNGQLRTVVFGKELLSYSLRLQRVTDAAAEPNEGTTRP</sequence>
<dbReference type="EMBL" id="AE000513">
    <property type="protein sequence ID" value="AAF11062.1"/>
    <property type="molecule type" value="Genomic_DNA"/>
</dbReference>